<accession>A0A6J7XET3</accession>
<sequence>MNAVVKFGNSNLPAVAALSTSLRAIVVDVGPVGSAILKMDRTGHWIFGADATEVESEALWAVNPFSFTHGYIAWGEGDVLGEKMVSVQQPLPELEPAPPGAKKGWEVQVGMSLNCLGGEDKGIEVRYSATSVGGKRALQTLAAAIADRVEVNPDKPVPVVKLGKEHYQHKSYGRIFTPVFEIVDWVDLNGESDAAHAADEAPAPAPAGRRRRSI</sequence>
<reference evidence="4" key="1">
    <citation type="submission" date="2020-05" db="EMBL/GenBank/DDBJ databases">
        <authorList>
            <person name="Chiriac C."/>
            <person name="Salcher M."/>
            <person name="Ghai R."/>
            <person name="Kavagutti S V."/>
        </authorList>
    </citation>
    <scope>NUCLEOTIDE SEQUENCE</scope>
</reference>
<dbReference type="EMBL" id="LR796879">
    <property type="protein sequence ID" value="CAB4171614.1"/>
    <property type="molecule type" value="Genomic_DNA"/>
</dbReference>
<dbReference type="EMBL" id="LR798390">
    <property type="protein sequence ID" value="CAB5228669.1"/>
    <property type="molecule type" value="Genomic_DNA"/>
</dbReference>
<evidence type="ECO:0000313" key="4">
    <source>
        <dbReference type="EMBL" id="CAB5228669.1"/>
    </source>
</evidence>
<feature type="region of interest" description="Disordered" evidence="1">
    <location>
        <begin position="194"/>
        <end position="214"/>
    </location>
</feature>
<gene>
    <name evidence="3" type="ORF">UFOVP1345_15</name>
    <name evidence="4" type="ORF">UFOVP1542_15</name>
    <name evidence="2" type="ORF">UFOVP920_15</name>
</gene>
<name>A0A6J7XET3_9CAUD</name>
<evidence type="ECO:0000313" key="3">
    <source>
        <dbReference type="EMBL" id="CAB4199900.1"/>
    </source>
</evidence>
<evidence type="ECO:0000256" key="1">
    <source>
        <dbReference type="SAM" id="MobiDB-lite"/>
    </source>
</evidence>
<evidence type="ECO:0000313" key="2">
    <source>
        <dbReference type="EMBL" id="CAB4171614.1"/>
    </source>
</evidence>
<proteinExistence type="predicted"/>
<organism evidence="4">
    <name type="scientific">uncultured Caudovirales phage</name>
    <dbReference type="NCBI Taxonomy" id="2100421"/>
    <lineage>
        <taxon>Viruses</taxon>
        <taxon>Duplodnaviria</taxon>
        <taxon>Heunggongvirae</taxon>
        <taxon>Uroviricota</taxon>
        <taxon>Caudoviricetes</taxon>
        <taxon>Peduoviridae</taxon>
        <taxon>Maltschvirus</taxon>
        <taxon>Maltschvirus maltsch</taxon>
    </lineage>
</organism>
<dbReference type="EMBL" id="LR797298">
    <property type="protein sequence ID" value="CAB4199900.1"/>
    <property type="molecule type" value="Genomic_DNA"/>
</dbReference>
<protein>
    <submittedName>
        <fullName evidence="4">Uncharacterized protein</fullName>
    </submittedName>
</protein>